<dbReference type="HOGENOM" id="CLU_2569255_0_0_9"/>
<dbReference type="EMBL" id="CP009416">
    <property type="protein sequence ID" value="AJD89740.1"/>
    <property type="molecule type" value="Genomic_DNA"/>
</dbReference>
<dbReference type="AlphaFoldDB" id="A0A0B5AH66"/>
<dbReference type="BioCyc" id="JESP1508404:G14D9-9640-MONOMER"/>
<name>A0A0B5AH66_9BACL</name>
<accession>A0A0B5AH66</accession>
<gene>
    <name evidence="1" type="ORF">JMA_04230</name>
</gene>
<proteinExistence type="predicted"/>
<dbReference type="STRING" id="1508404.JMA_04230"/>
<keyword evidence="2" id="KW-1185">Reference proteome</keyword>
<organism evidence="1 2">
    <name type="scientific">Jeotgalibacillus malaysiensis</name>
    <dbReference type="NCBI Taxonomy" id="1508404"/>
    <lineage>
        <taxon>Bacteria</taxon>
        <taxon>Bacillati</taxon>
        <taxon>Bacillota</taxon>
        <taxon>Bacilli</taxon>
        <taxon>Bacillales</taxon>
        <taxon>Caryophanaceae</taxon>
        <taxon>Jeotgalibacillus</taxon>
    </lineage>
</organism>
<sequence length="81" mass="9388">MIGLVIAAGIFMTVQVKYYDVKTAVFLQYEEMQIKSIHQIGGWGEWFKEYVLVVEKDRVTYRMWTDEDGKVVDSEVFKGGS</sequence>
<dbReference type="KEGG" id="jeo:JMA_04230"/>
<evidence type="ECO:0000313" key="1">
    <source>
        <dbReference type="EMBL" id="AJD89740.1"/>
    </source>
</evidence>
<reference evidence="1 2" key="1">
    <citation type="submission" date="2014-08" db="EMBL/GenBank/DDBJ databases">
        <title>Complete genome of a marine bacteria Jeotgalibacillus malaysiensis.</title>
        <authorList>
            <person name="Yaakop A.S."/>
            <person name="Chan K.-G."/>
            <person name="Goh K.M."/>
        </authorList>
    </citation>
    <scope>NUCLEOTIDE SEQUENCE [LARGE SCALE GENOMIC DNA]</scope>
    <source>
        <strain evidence="1 2">D5</strain>
    </source>
</reference>
<protein>
    <submittedName>
        <fullName evidence="1">Uncharacterized protein</fullName>
    </submittedName>
</protein>
<evidence type="ECO:0000313" key="2">
    <source>
        <dbReference type="Proteomes" id="UP000031449"/>
    </source>
</evidence>
<dbReference type="Proteomes" id="UP000031449">
    <property type="component" value="Chromosome"/>
</dbReference>